<proteinExistence type="predicted"/>
<keyword evidence="2" id="KW-1185">Reference proteome</keyword>
<dbReference type="Proteomes" id="UP001501444">
    <property type="component" value="Unassembled WGS sequence"/>
</dbReference>
<sequence>MVRTVAGTDGASTAGCRCYEREPYVGNRVARVVPASELLRLDGVWVDDGDYPGSGNMFDDSRWDEYYRAADAYLDALPGDAYIVQIHIHS</sequence>
<reference evidence="1 2" key="1">
    <citation type="journal article" date="2019" name="Int. J. Syst. Evol. Microbiol.">
        <title>The Global Catalogue of Microorganisms (GCM) 10K type strain sequencing project: providing services to taxonomists for standard genome sequencing and annotation.</title>
        <authorList>
            <consortium name="The Broad Institute Genomics Platform"/>
            <consortium name="The Broad Institute Genome Sequencing Center for Infectious Disease"/>
            <person name="Wu L."/>
            <person name="Ma J."/>
        </authorList>
    </citation>
    <scope>NUCLEOTIDE SEQUENCE [LARGE SCALE GENOMIC DNA]</scope>
    <source>
        <strain evidence="1 2">JCM 3272</strain>
    </source>
</reference>
<protein>
    <submittedName>
        <fullName evidence="1">Uncharacterized protein</fullName>
    </submittedName>
</protein>
<organism evidence="1 2">
    <name type="scientific">Dactylosporangium salmoneum</name>
    <dbReference type="NCBI Taxonomy" id="53361"/>
    <lineage>
        <taxon>Bacteria</taxon>
        <taxon>Bacillati</taxon>
        <taxon>Actinomycetota</taxon>
        <taxon>Actinomycetes</taxon>
        <taxon>Micromonosporales</taxon>
        <taxon>Micromonosporaceae</taxon>
        <taxon>Dactylosporangium</taxon>
    </lineage>
</organism>
<evidence type="ECO:0000313" key="1">
    <source>
        <dbReference type="EMBL" id="GAA2355680.1"/>
    </source>
</evidence>
<dbReference type="EMBL" id="BAAARV010000034">
    <property type="protein sequence ID" value="GAA2355680.1"/>
    <property type="molecule type" value="Genomic_DNA"/>
</dbReference>
<evidence type="ECO:0000313" key="2">
    <source>
        <dbReference type="Proteomes" id="UP001501444"/>
    </source>
</evidence>
<name>A0ABN3GMQ3_9ACTN</name>
<gene>
    <name evidence="1" type="ORF">GCM10010170_048240</name>
</gene>
<accession>A0ABN3GMQ3</accession>
<comment type="caution">
    <text evidence="1">The sequence shown here is derived from an EMBL/GenBank/DDBJ whole genome shotgun (WGS) entry which is preliminary data.</text>
</comment>